<organism evidence="6 7">
    <name type="scientific">Characodon lateralis</name>
    <dbReference type="NCBI Taxonomy" id="208331"/>
    <lineage>
        <taxon>Eukaryota</taxon>
        <taxon>Metazoa</taxon>
        <taxon>Chordata</taxon>
        <taxon>Craniata</taxon>
        <taxon>Vertebrata</taxon>
        <taxon>Euteleostomi</taxon>
        <taxon>Actinopterygii</taxon>
        <taxon>Neopterygii</taxon>
        <taxon>Teleostei</taxon>
        <taxon>Neoteleostei</taxon>
        <taxon>Acanthomorphata</taxon>
        <taxon>Ovalentaria</taxon>
        <taxon>Atherinomorphae</taxon>
        <taxon>Cyprinodontiformes</taxon>
        <taxon>Goodeidae</taxon>
        <taxon>Characodon</taxon>
    </lineage>
</organism>
<feature type="domain" description="BED-type" evidence="5">
    <location>
        <begin position="29"/>
        <end position="80"/>
    </location>
</feature>
<dbReference type="Pfam" id="PF02892">
    <property type="entry name" value="zf-BED"/>
    <property type="match status" value="1"/>
</dbReference>
<dbReference type="EMBL" id="JAHUTJ010006013">
    <property type="protein sequence ID" value="MED6266141.1"/>
    <property type="molecule type" value="Genomic_DNA"/>
</dbReference>
<keyword evidence="2 4" id="KW-0863">Zinc-finger</keyword>
<dbReference type="PROSITE" id="PS50808">
    <property type="entry name" value="ZF_BED"/>
    <property type="match status" value="1"/>
</dbReference>
<name>A0ABU7CTQ6_9TELE</name>
<evidence type="ECO:0000259" key="5">
    <source>
        <dbReference type="PROSITE" id="PS50808"/>
    </source>
</evidence>
<comment type="caution">
    <text evidence="6">The sequence shown here is derived from an EMBL/GenBank/DDBJ whole genome shotgun (WGS) entry which is preliminary data.</text>
</comment>
<dbReference type="Proteomes" id="UP001352852">
    <property type="component" value="Unassembled WGS sequence"/>
</dbReference>
<keyword evidence="7" id="KW-1185">Reference proteome</keyword>
<evidence type="ECO:0000313" key="7">
    <source>
        <dbReference type="Proteomes" id="UP001352852"/>
    </source>
</evidence>
<evidence type="ECO:0000256" key="2">
    <source>
        <dbReference type="ARBA" id="ARBA00022771"/>
    </source>
</evidence>
<dbReference type="InterPro" id="IPR003656">
    <property type="entry name" value="Znf_BED"/>
</dbReference>
<keyword evidence="1" id="KW-0479">Metal-binding</keyword>
<protein>
    <recommendedName>
        <fullName evidence="5">BED-type domain-containing protein</fullName>
    </recommendedName>
</protein>
<evidence type="ECO:0000313" key="6">
    <source>
        <dbReference type="EMBL" id="MED6266141.1"/>
    </source>
</evidence>
<proteinExistence type="predicted"/>
<evidence type="ECO:0000256" key="1">
    <source>
        <dbReference type="ARBA" id="ARBA00022723"/>
    </source>
</evidence>
<evidence type="ECO:0000256" key="3">
    <source>
        <dbReference type="ARBA" id="ARBA00022833"/>
    </source>
</evidence>
<keyword evidence="3" id="KW-0862">Zinc</keyword>
<gene>
    <name evidence="6" type="ORF">CHARACLAT_032674</name>
</gene>
<accession>A0ABU7CTQ6</accession>
<reference evidence="6 7" key="1">
    <citation type="submission" date="2021-06" db="EMBL/GenBank/DDBJ databases">
        <authorList>
            <person name="Palmer J.M."/>
        </authorList>
    </citation>
    <scope>NUCLEOTIDE SEQUENCE [LARGE SCALE GENOMIC DNA]</scope>
    <source>
        <strain evidence="6 7">CL_MEX2019</strain>
        <tissue evidence="6">Muscle</tissue>
    </source>
</reference>
<evidence type="ECO:0000256" key="4">
    <source>
        <dbReference type="PROSITE-ProRule" id="PRU00027"/>
    </source>
</evidence>
<sequence length="157" mass="18402">MPDMNTALHAQEPKDVSSRWYHQESMADRKRLKVWLHFSKCEADYARCNFCDRKCKTSIRNTSSLVKHQIKAEEAQFSSASDLRFQLLHSAPLAHLNSLATRFLASNMRKEMFETTEMLEYKQLDVLLICSLKVIYMYCTDQKFGHTFSFKELSLFS</sequence>